<name>A0A6I4W9X2_9ACTN</name>
<dbReference type="NCBIfam" id="TIGR00658">
    <property type="entry name" value="orni_carb_tr"/>
    <property type="match status" value="1"/>
</dbReference>
<feature type="binding site" evidence="6">
    <location>
        <begin position="135"/>
        <end position="138"/>
    </location>
    <ligand>
        <name>carbamoyl phosphate</name>
        <dbReference type="ChEBI" id="CHEBI:58228"/>
    </ligand>
</feature>
<dbReference type="PRINTS" id="PR00102">
    <property type="entry name" value="OTCASE"/>
</dbReference>
<comment type="catalytic activity">
    <reaction evidence="5 6">
        <text>carbamoyl phosphate + L-ornithine = L-citrulline + phosphate + H(+)</text>
        <dbReference type="Rhea" id="RHEA:19513"/>
        <dbReference type="ChEBI" id="CHEBI:15378"/>
        <dbReference type="ChEBI" id="CHEBI:43474"/>
        <dbReference type="ChEBI" id="CHEBI:46911"/>
        <dbReference type="ChEBI" id="CHEBI:57743"/>
        <dbReference type="ChEBI" id="CHEBI:58228"/>
        <dbReference type="EC" id="2.1.3.3"/>
    </reaction>
</comment>
<keyword evidence="6" id="KW-0963">Cytoplasm</keyword>
<comment type="function">
    <text evidence="1">Reversibly catalyzes the transfer of the carbamoyl group from carbamoyl phosphate (CP) to the N(epsilon) atom of ornithine (ORN) to produce L-citrulline.</text>
</comment>
<evidence type="ECO:0000256" key="2">
    <source>
        <dbReference type="ARBA" id="ARBA00007805"/>
    </source>
</evidence>
<keyword evidence="4 6" id="KW-0808">Transferase</keyword>
<accession>A0A6I4W9X2</accession>
<dbReference type="OrthoDB" id="9802587at2"/>
<keyword evidence="10" id="KW-1185">Reference proteome</keyword>
<dbReference type="Pfam" id="PF00185">
    <property type="entry name" value="OTCace"/>
    <property type="match status" value="1"/>
</dbReference>
<evidence type="ECO:0000256" key="4">
    <source>
        <dbReference type="ARBA" id="ARBA00022679"/>
    </source>
</evidence>
<dbReference type="InterPro" id="IPR006131">
    <property type="entry name" value="Asp_carbamoyltransf_Asp/Orn-bd"/>
</dbReference>
<dbReference type="InterPro" id="IPR006132">
    <property type="entry name" value="Asp/Orn_carbamoyltranf_P-bd"/>
</dbReference>
<comment type="subcellular location">
    <subcellularLocation>
        <location evidence="6">Cytoplasm</location>
    </subcellularLocation>
</comment>
<dbReference type="RefSeq" id="WP_161105830.1">
    <property type="nucleotide sequence ID" value="NZ_JBHLYI010000011.1"/>
</dbReference>
<dbReference type="AlphaFoldDB" id="A0A6I4W9X2"/>
<dbReference type="HAMAP" id="MF_01109">
    <property type="entry name" value="OTCase"/>
    <property type="match status" value="1"/>
</dbReference>
<feature type="domain" description="Aspartate/ornithine carbamoyltransferase carbamoyl-P binding" evidence="8">
    <location>
        <begin position="8"/>
        <end position="148"/>
    </location>
</feature>
<dbReference type="Gene3D" id="3.40.50.1370">
    <property type="entry name" value="Aspartate/ornithine carbamoyltransferase"/>
    <property type="match status" value="2"/>
</dbReference>
<organism evidence="9 10">
    <name type="scientific">Actinomadura rayongensis</name>
    <dbReference type="NCBI Taxonomy" id="1429076"/>
    <lineage>
        <taxon>Bacteria</taxon>
        <taxon>Bacillati</taxon>
        <taxon>Actinomycetota</taxon>
        <taxon>Actinomycetes</taxon>
        <taxon>Streptosporangiales</taxon>
        <taxon>Thermomonosporaceae</taxon>
        <taxon>Actinomadura</taxon>
    </lineage>
</organism>
<dbReference type="InterPro" id="IPR036901">
    <property type="entry name" value="Asp/Orn_carbamoylTrfase_sf"/>
</dbReference>
<feature type="binding site" evidence="6">
    <location>
        <position position="233"/>
    </location>
    <ligand>
        <name>L-ornithine</name>
        <dbReference type="ChEBI" id="CHEBI:46911"/>
    </ligand>
</feature>
<evidence type="ECO:0000313" key="10">
    <source>
        <dbReference type="Proteomes" id="UP000431901"/>
    </source>
</evidence>
<feature type="binding site" evidence="6">
    <location>
        <begin position="57"/>
        <end position="60"/>
    </location>
    <ligand>
        <name>carbamoyl phosphate</name>
        <dbReference type="ChEBI" id="CHEBI:58228"/>
    </ligand>
</feature>
<feature type="domain" description="Aspartate/ornithine carbamoyltransferase Asp/Orn-binding" evidence="7">
    <location>
        <begin position="156"/>
        <end position="330"/>
    </location>
</feature>
<evidence type="ECO:0000313" key="9">
    <source>
        <dbReference type="EMBL" id="MXQ67639.1"/>
    </source>
</evidence>
<feature type="binding site" evidence="6">
    <location>
        <position position="108"/>
    </location>
    <ligand>
        <name>carbamoyl phosphate</name>
        <dbReference type="ChEBI" id="CHEBI:58228"/>
    </ligand>
</feature>
<dbReference type="PANTHER" id="PTHR45753:SF2">
    <property type="entry name" value="ORNITHINE CARBAMOYLTRANSFERASE"/>
    <property type="match status" value="1"/>
</dbReference>
<dbReference type="EC" id="2.1.3.3" evidence="3 6"/>
<gene>
    <name evidence="9" type="primary">argF</name>
    <name evidence="9" type="ORF">GQ466_26835</name>
</gene>
<evidence type="ECO:0000256" key="5">
    <source>
        <dbReference type="ARBA" id="ARBA00048772"/>
    </source>
</evidence>
<dbReference type="GO" id="GO:0016597">
    <property type="term" value="F:amino acid binding"/>
    <property type="evidence" value="ECO:0007669"/>
    <property type="project" value="InterPro"/>
</dbReference>
<dbReference type="GO" id="GO:0019240">
    <property type="term" value="P:citrulline biosynthetic process"/>
    <property type="evidence" value="ECO:0007669"/>
    <property type="project" value="TreeGrafter"/>
</dbReference>
<feature type="binding site" evidence="6">
    <location>
        <position position="320"/>
    </location>
    <ligand>
        <name>carbamoyl phosphate</name>
        <dbReference type="ChEBI" id="CHEBI:58228"/>
    </ligand>
</feature>
<dbReference type="NCBIfam" id="NF001986">
    <property type="entry name" value="PRK00779.1"/>
    <property type="match status" value="1"/>
</dbReference>
<evidence type="ECO:0000256" key="1">
    <source>
        <dbReference type="ARBA" id="ARBA00003822"/>
    </source>
</evidence>
<dbReference type="PANTHER" id="PTHR45753">
    <property type="entry name" value="ORNITHINE CARBAMOYLTRANSFERASE, MITOCHONDRIAL"/>
    <property type="match status" value="1"/>
</dbReference>
<feature type="binding site" evidence="6">
    <location>
        <begin position="275"/>
        <end position="276"/>
    </location>
    <ligand>
        <name>carbamoyl phosphate</name>
        <dbReference type="ChEBI" id="CHEBI:58228"/>
    </ligand>
</feature>
<reference evidence="9 10" key="1">
    <citation type="submission" date="2019-12" db="EMBL/GenBank/DDBJ databases">
        <title>Nocardia macrotermitis sp. nov. and Nocardia aurantia sp. nov., isolated from the gut of the fungus growing-termite Macrotermes natalensis.</title>
        <authorList>
            <person name="Christine B."/>
            <person name="Rene B."/>
        </authorList>
    </citation>
    <scope>NUCLEOTIDE SEQUENCE [LARGE SCALE GENOMIC DNA]</scope>
    <source>
        <strain evidence="9 10">DSM 102126</strain>
    </source>
</reference>
<protein>
    <recommendedName>
        <fullName evidence="3 6">Ornithine carbamoyltransferase</fullName>
        <shortName evidence="6">OTCase</shortName>
        <ecNumber evidence="3 6">2.1.3.3</ecNumber>
    </recommendedName>
</protein>
<comment type="similarity">
    <text evidence="2 6">Belongs to the aspartate/ornithine carbamoyltransferase superfamily. OTCase family.</text>
</comment>
<evidence type="ECO:0000256" key="3">
    <source>
        <dbReference type="ARBA" id="ARBA00013007"/>
    </source>
</evidence>
<dbReference type="InterPro" id="IPR002292">
    <property type="entry name" value="Orn/put_carbamltrans"/>
</dbReference>
<feature type="binding site" evidence="6">
    <location>
        <position position="168"/>
    </location>
    <ligand>
        <name>L-ornithine</name>
        <dbReference type="ChEBI" id="CHEBI:46911"/>
    </ligand>
</feature>
<dbReference type="GO" id="GO:0005737">
    <property type="term" value="C:cytoplasm"/>
    <property type="evidence" value="ECO:0007669"/>
    <property type="project" value="UniProtKB-SubCell"/>
</dbReference>
<sequence>MAFNLRGRSYLRELDLTPKEFRFLLDLAADLKAAKYAGTERPLLTGKNIALIFEKTSTRTRCSFEVAAHDQGAHVTYLDPSGSQIGHKESMKDSARVLGRLFDAIEYRGSRQAYAEELARYSGVPVWNGLTDEWHPTQMLADMLTMREHSDRPLDEITFAYLGDARNNMGHSYVAAGAQCGMNVRIVAPRELWPDEDLVVRPARAVADRTGADLVVTDDVAAGVRGADFVLTDVWVSMGEPAEVWNDRIRLLRPYQVNADVLRATGNPDVKFMHCLPAFHDRHTVVGEDVYQKTGLEALEVTDDVFESDASIVFDEAENRMHTIKAVMVATLA</sequence>
<dbReference type="GO" id="GO:0042450">
    <property type="term" value="P:L-arginine biosynthetic process via ornithine"/>
    <property type="evidence" value="ECO:0007669"/>
    <property type="project" value="UniProtKB-UniRule"/>
</dbReference>
<dbReference type="GO" id="GO:0004585">
    <property type="term" value="F:ornithine carbamoyltransferase activity"/>
    <property type="evidence" value="ECO:0007669"/>
    <property type="project" value="UniProtKB-UniRule"/>
</dbReference>
<dbReference type="InterPro" id="IPR006130">
    <property type="entry name" value="Asp/Orn_carbamoylTrfase"/>
</dbReference>
<dbReference type="InterPro" id="IPR024904">
    <property type="entry name" value="OTCase_ArgI"/>
</dbReference>
<comment type="caution">
    <text evidence="9">The sequence shown here is derived from an EMBL/GenBank/DDBJ whole genome shotgun (WGS) entry which is preliminary data.</text>
</comment>
<evidence type="ECO:0000259" key="7">
    <source>
        <dbReference type="Pfam" id="PF00185"/>
    </source>
</evidence>
<evidence type="ECO:0000256" key="6">
    <source>
        <dbReference type="HAMAP-Rule" id="MF_01109"/>
    </source>
</evidence>
<dbReference type="PRINTS" id="PR00100">
    <property type="entry name" value="AOTCASE"/>
</dbReference>
<feature type="binding site" evidence="6">
    <location>
        <position position="84"/>
    </location>
    <ligand>
        <name>carbamoyl phosphate</name>
        <dbReference type="ChEBI" id="CHEBI:58228"/>
    </ligand>
</feature>
<feature type="binding site" evidence="6">
    <location>
        <begin position="237"/>
        <end position="238"/>
    </location>
    <ligand>
        <name>L-ornithine</name>
        <dbReference type="ChEBI" id="CHEBI:46911"/>
    </ligand>
</feature>
<evidence type="ECO:0000259" key="8">
    <source>
        <dbReference type="Pfam" id="PF02729"/>
    </source>
</evidence>
<dbReference type="NCBIfam" id="NF003286">
    <property type="entry name" value="PRK04284.1"/>
    <property type="match status" value="1"/>
</dbReference>
<proteinExistence type="inferred from homology"/>
<dbReference type="Pfam" id="PF02729">
    <property type="entry name" value="OTCace_N"/>
    <property type="match status" value="1"/>
</dbReference>
<dbReference type="Proteomes" id="UP000431901">
    <property type="component" value="Unassembled WGS sequence"/>
</dbReference>
<dbReference type="PROSITE" id="PS00097">
    <property type="entry name" value="CARBAMOYLTRANSFERASE"/>
    <property type="match status" value="1"/>
</dbReference>
<dbReference type="EMBL" id="WUTW01000008">
    <property type="protein sequence ID" value="MXQ67639.1"/>
    <property type="molecule type" value="Genomic_DNA"/>
</dbReference>
<dbReference type="SUPFAM" id="SSF53671">
    <property type="entry name" value="Aspartate/ornithine carbamoyltransferase"/>
    <property type="match status" value="1"/>
</dbReference>